<dbReference type="AlphaFoldDB" id="A0A1I0TVR1"/>
<evidence type="ECO:0000313" key="3">
    <source>
        <dbReference type="Proteomes" id="UP000198650"/>
    </source>
</evidence>
<dbReference type="EMBL" id="FOJS01000068">
    <property type="protein sequence ID" value="SFA56019.1"/>
    <property type="molecule type" value="Genomic_DNA"/>
</dbReference>
<reference evidence="3" key="1">
    <citation type="submission" date="2016-10" db="EMBL/GenBank/DDBJ databases">
        <authorList>
            <person name="Varghese N."/>
            <person name="Submissions S."/>
        </authorList>
    </citation>
    <scope>NUCLEOTIDE SEQUENCE [LARGE SCALE GENOMIC DNA]</scope>
    <source>
        <strain evidence="3">M1</strain>
    </source>
</reference>
<evidence type="ECO:0000256" key="1">
    <source>
        <dbReference type="SAM" id="MobiDB-lite"/>
    </source>
</evidence>
<dbReference type="Gene3D" id="1.10.10.10">
    <property type="entry name" value="Winged helix-like DNA-binding domain superfamily/Winged helix DNA-binding domain"/>
    <property type="match status" value="1"/>
</dbReference>
<dbReference type="Proteomes" id="UP000198650">
    <property type="component" value="Unassembled WGS sequence"/>
</dbReference>
<proteinExistence type="predicted"/>
<name>A0A1I0TVR1_9BACL</name>
<dbReference type="STRING" id="186116.SAMN05192569_10688"/>
<dbReference type="InterPro" id="IPR036388">
    <property type="entry name" value="WH-like_DNA-bd_sf"/>
</dbReference>
<gene>
    <name evidence="2" type="ORF">SAMN05192569_10688</name>
</gene>
<sequence length="219" mass="25489">MLPLRKAAVTGEKLMQKEDIIIQEGREQDELRLAGIMSKGYGIIPKVVMLDRRLSDKAKAIYAFFCSFAGARNSAFPKVSTICHYLKMNKDTYYKHFKQLVELGYIEVHQARDEEGKFSHNIYILKQEVYLPVEEEKVSEKKPKKDDKNMDTTKKSPSPKKSDTVNSDTNNNRFINNKKGNSNNRNNYHSFILSKEEEEKERQKEEEINQIFVTCKLIN</sequence>
<accession>A0A1I0TVR1</accession>
<protein>
    <submittedName>
        <fullName evidence="2">Helix-turn-helix domain-containing protein</fullName>
    </submittedName>
</protein>
<evidence type="ECO:0000313" key="2">
    <source>
        <dbReference type="EMBL" id="SFA56019.1"/>
    </source>
</evidence>
<feature type="compositionally biased region" description="Low complexity" evidence="1">
    <location>
        <begin position="170"/>
        <end position="187"/>
    </location>
</feature>
<organism evidence="2 3">
    <name type="scientific">Parageobacillus thermantarcticus</name>
    <dbReference type="NCBI Taxonomy" id="186116"/>
    <lineage>
        <taxon>Bacteria</taxon>
        <taxon>Bacillati</taxon>
        <taxon>Bacillota</taxon>
        <taxon>Bacilli</taxon>
        <taxon>Bacillales</taxon>
        <taxon>Anoxybacillaceae</taxon>
        <taxon>Parageobacillus</taxon>
    </lineage>
</organism>
<keyword evidence="3" id="KW-1185">Reference proteome</keyword>
<feature type="compositionally biased region" description="Basic and acidic residues" evidence="1">
    <location>
        <begin position="136"/>
        <end position="154"/>
    </location>
</feature>
<dbReference type="Pfam" id="PF13730">
    <property type="entry name" value="HTH_36"/>
    <property type="match status" value="1"/>
</dbReference>
<feature type="region of interest" description="Disordered" evidence="1">
    <location>
        <begin position="136"/>
        <end position="187"/>
    </location>
</feature>